<accession>A0A813H472</accession>
<name>A0A813H472_POLGL</name>
<proteinExistence type="predicted"/>
<feature type="transmembrane region" description="Helical" evidence="1">
    <location>
        <begin position="88"/>
        <end position="108"/>
    </location>
</feature>
<keyword evidence="1" id="KW-0812">Transmembrane</keyword>
<dbReference type="PROSITE" id="PS51257">
    <property type="entry name" value="PROKAR_LIPOPROTEIN"/>
    <property type="match status" value="1"/>
</dbReference>
<feature type="transmembrane region" description="Helical" evidence="1">
    <location>
        <begin position="21"/>
        <end position="45"/>
    </location>
</feature>
<dbReference type="EMBL" id="CAJNNV010030417">
    <property type="protein sequence ID" value="CAE8632480.1"/>
    <property type="molecule type" value="Genomic_DNA"/>
</dbReference>
<sequence length="144" mass="15954">MGLLSRKGEDCCGVFRRGFCSCFFVLFACCLVVFVVSLVLVGVVSGGGVLGGCCRVVRFRVVVSGFVGGWNLVESISRNSCHFGSESLFGCWLCSFVFLCFLFSVFVSSSDTVCCFRWSLLAFFLFFWFFVFFVVALLFVVVSI</sequence>
<evidence type="ECO:0000313" key="3">
    <source>
        <dbReference type="Proteomes" id="UP000654075"/>
    </source>
</evidence>
<feature type="transmembrane region" description="Helical" evidence="1">
    <location>
        <begin position="120"/>
        <end position="142"/>
    </location>
</feature>
<gene>
    <name evidence="2" type="ORF">PGLA1383_LOCUS48435</name>
</gene>
<protein>
    <submittedName>
        <fullName evidence="2">Uncharacterized protein</fullName>
    </submittedName>
</protein>
<reference evidence="2" key="1">
    <citation type="submission" date="2021-02" db="EMBL/GenBank/DDBJ databases">
        <authorList>
            <person name="Dougan E. K."/>
            <person name="Rhodes N."/>
            <person name="Thang M."/>
            <person name="Chan C."/>
        </authorList>
    </citation>
    <scope>NUCLEOTIDE SEQUENCE</scope>
</reference>
<comment type="caution">
    <text evidence="2">The sequence shown here is derived from an EMBL/GenBank/DDBJ whole genome shotgun (WGS) entry which is preliminary data.</text>
</comment>
<evidence type="ECO:0000313" key="2">
    <source>
        <dbReference type="EMBL" id="CAE8632480.1"/>
    </source>
</evidence>
<dbReference type="Proteomes" id="UP000654075">
    <property type="component" value="Unassembled WGS sequence"/>
</dbReference>
<dbReference type="AlphaFoldDB" id="A0A813H472"/>
<keyword evidence="3" id="KW-1185">Reference proteome</keyword>
<organism evidence="2 3">
    <name type="scientific">Polarella glacialis</name>
    <name type="common">Dinoflagellate</name>
    <dbReference type="NCBI Taxonomy" id="89957"/>
    <lineage>
        <taxon>Eukaryota</taxon>
        <taxon>Sar</taxon>
        <taxon>Alveolata</taxon>
        <taxon>Dinophyceae</taxon>
        <taxon>Suessiales</taxon>
        <taxon>Suessiaceae</taxon>
        <taxon>Polarella</taxon>
    </lineage>
</organism>
<keyword evidence="1" id="KW-0472">Membrane</keyword>
<keyword evidence="1" id="KW-1133">Transmembrane helix</keyword>
<evidence type="ECO:0000256" key="1">
    <source>
        <dbReference type="SAM" id="Phobius"/>
    </source>
</evidence>